<dbReference type="AlphaFoldDB" id="A0A195CD21"/>
<dbReference type="GO" id="GO:0046872">
    <property type="term" value="F:metal ion binding"/>
    <property type="evidence" value="ECO:0007669"/>
    <property type="project" value="UniProtKB-KW"/>
</dbReference>
<dbReference type="InterPro" id="IPR032632">
    <property type="entry name" value="Peptidase_M16_M"/>
</dbReference>
<evidence type="ECO:0000313" key="4">
    <source>
        <dbReference type="EMBL" id="KYM98615.1"/>
    </source>
</evidence>
<dbReference type="Pfam" id="PF16187">
    <property type="entry name" value="Peptidase_M16_M"/>
    <property type="match status" value="1"/>
</dbReference>
<feature type="domain" description="Peptidase M16 middle/third" evidence="3">
    <location>
        <begin position="249"/>
        <end position="529"/>
    </location>
</feature>
<proteinExistence type="predicted"/>
<dbReference type="PANTHER" id="PTHR43690">
    <property type="entry name" value="NARDILYSIN"/>
    <property type="match status" value="1"/>
</dbReference>
<evidence type="ECO:0000256" key="1">
    <source>
        <dbReference type="ARBA" id="ARBA00022723"/>
    </source>
</evidence>
<evidence type="ECO:0000259" key="2">
    <source>
        <dbReference type="Pfam" id="PF05193"/>
    </source>
</evidence>
<dbReference type="InterPro" id="IPR050626">
    <property type="entry name" value="Peptidase_M16"/>
</dbReference>
<protein>
    <submittedName>
        <fullName evidence="4">Nardilysin</fullName>
    </submittedName>
</protein>
<dbReference type="Gene3D" id="3.30.830.10">
    <property type="entry name" value="Metalloenzyme, LuxS/M16 peptidase-like"/>
    <property type="match status" value="4"/>
</dbReference>
<dbReference type="InterPro" id="IPR007863">
    <property type="entry name" value="Peptidase_M16_C"/>
</dbReference>
<dbReference type="EMBL" id="KQ977935">
    <property type="protein sequence ID" value="KYM98615.1"/>
    <property type="molecule type" value="Genomic_DNA"/>
</dbReference>
<keyword evidence="5" id="KW-1185">Reference proteome</keyword>
<dbReference type="STRING" id="456900.A0A195CD21"/>
<keyword evidence="1" id="KW-0479">Metal-binding</keyword>
<sequence length="794" mass="93439">MQDQNSIEEEFQNTLERASYGRDIPLLAYFAHTDHPVKQSLDRFKKMQENLDYTKLYEELQKFTKCYYSAHRIKLVIQASLPVDTLEKYVTMYTRFVNIPTNNILSPDDFTECKHFPFDTAAFGKKFLSCYYDNQVLITWALPAQLDLCKSKSYQYVSSFIEQKGEGSLFSYLSQKMWINAFRDDRLHCIVQHHITFSIFRIIIEISLEGTLKTYEILEALFSYINLLKKVGPQKRIYDEISAFAENSFRHTDEKNPVDNVKTLCENMFLYPPRDYIRGSVTFGEYNPENINKFLNCLVPEEANIMYCKENFHEHEIDYYSWDTYKFDPPVMMIEKHRMEHWKSVEPLPDFHLPLKNICVPIKDSSISIPADVAKHPVKLHSDHKSEIWYLPADKFCLPKSHININFISPKILQSPDEALFMTIFCEIIKELVWKELYPAVMAGDNYEFSVSDTGIVLKISASRPILLFLTIVQYMKFRLRNAAMHTFDTVKQIQINIYSNNDTYNEPEILAKDVSLGIYKLVHYTYTDIQNVLQHIHYLDFRDFATGFMSHMYIQCLAQGNITEDAVIKAIQYCVETVNDEAFNYDSLHTRSTMRQQIIDTQIPFGTSYFKLQNLDKRDPRSLVMNTYQVDVISVELSVLMSVINMIMKEQLFLKWQSDDQIRYASCNCTDINGILLYSITVHTLVHTCTTHHIDQWIDEFLECFQTFLDEFSDKDLDDIKERIKLLKQRADMNSAEEVDRNWNEIVNCLYVFDRPEKEILALDEIKINDLREWFAKYILNENTIKKLSVHVE</sequence>
<dbReference type="InterPro" id="IPR011249">
    <property type="entry name" value="Metalloenz_LuxS/M16"/>
</dbReference>
<dbReference type="SUPFAM" id="SSF63411">
    <property type="entry name" value="LuxS/MPP-like metallohydrolase"/>
    <property type="match status" value="4"/>
</dbReference>
<dbReference type="PANTHER" id="PTHR43690:SF18">
    <property type="entry name" value="INSULIN-DEGRADING ENZYME-RELATED"/>
    <property type="match status" value="1"/>
</dbReference>
<organism evidence="4 5">
    <name type="scientific">Cyphomyrmex costatus</name>
    <dbReference type="NCBI Taxonomy" id="456900"/>
    <lineage>
        <taxon>Eukaryota</taxon>
        <taxon>Metazoa</taxon>
        <taxon>Ecdysozoa</taxon>
        <taxon>Arthropoda</taxon>
        <taxon>Hexapoda</taxon>
        <taxon>Insecta</taxon>
        <taxon>Pterygota</taxon>
        <taxon>Neoptera</taxon>
        <taxon>Endopterygota</taxon>
        <taxon>Hymenoptera</taxon>
        <taxon>Apocrita</taxon>
        <taxon>Aculeata</taxon>
        <taxon>Formicoidea</taxon>
        <taxon>Formicidae</taxon>
        <taxon>Myrmicinae</taxon>
        <taxon>Cyphomyrmex</taxon>
    </lineage>
</organism>
<feature type="domain" description="Peptidase M16 C-terminal" evidence="2">
    <location>
        <begin position="57"/>
        <end position="240"/>
    </location>
</feature>
<accession>A0A195CD21</accession>
<name>A0A195CD21_9HYME</name>
<dbReference type="Pfam" id="PF05193">
    <property type="entry name" value="Peptidase_M16_C"/>
    <property type="match status" value="1"/>
</dbReference>
<evidence type="ECO:0000313" key="5">
    <source>
        <dbReference type="Proteomes" id="UP000078542"/>
    </source>
</evidence>
<gene>
    <name evidence="4" type="ORF">ALC62_10583</name>
</gene>
<dbReference type="Proteomes" id="UP000078542">
    <property type="component" value="Unassembled WGS sequence"/>
</dbReference>
<reference evidence="4 5" key="1">
    <citation type="submission" date="2016-03" db="EMBL/GenBank/DDBJ databases">
        <title>Cyphomyrmex costatus WGS genome.</title>
        <authorList>
            <person name="Nygaard S."/>
            <person name="Hu H."/>
            <person name="Boomsma J."/>
            <person name="Zhang G."/>
        </authorList>
    </citation>
    <scope>NUCLEOTIDE SEQUENCE [LARGE SCALE GENOMIC DNA]</scope>
    <source>
        <strain evidence="4">MS0001</strain>
        <tissue evidence="4">Whole body</tissue>
    </source>
</reference>
<evidence type="ECO:0000259" key="3">
    <source>
        <dbReference type="Pfam" id="PF16187"/>
    </source>
</evidence>